<evidence type="ECO:0000313" key="11">
    <source>
        <dbReference type="Proteomes" id="UP000182334"/>
    </source>
</evidence>
<accession>A0A1L0BV40</accession>
<gene>
    <name evidence="10" type="ORF">SAMEA4029010_CIC11G00000002005</name>
</gene>
<evidence type="ECO:0000256" key="2">
    <source>
        <dbReference type="ARBA" id="ARBA00009085"/>
    </source>
</evidence>
<evidence type="ECO:0000313" key="10">
    <source>
        <dbReference type="EMBL" id="SGZ55131.1"/>
    </source>
</evidence>
<dbReference type="Gene3D" id="3.90.70.10">
    <property type="entry name" value="Cysteine proteinases"/>
    <property type="match status" value="2"/>
</dbReference>
<evidence type="ECO:0000256" key="3">
    <source>
        <dbReference type="ARBA" id="ARBA00012759"/>
    </source>
</evidence>
<dbReference type="GO" id="GO:0005634">
    <property type="term" value="C:nucleus"/>
    <property type="evidence" value="ECO:0007669"/>
    <property type="project" value="UniProtKB-SubCell"/>
</dbReference>
<keyword evidence="4" id="KW-0645">Protease</keyword>
<dbReference type="PANTHER" id="PTHR24006:SF722">
    <property type="entry name" value="UBIQUITIN CARBOXYL-TERMINAL HYDROLASE 48"/>
    <property type="match status" value="1"/>
</dbReference>
<dbReference type="GO" id="GO:0016579">
    <property type="term" value="P:protein deubiquitination"/>
    <property type="evidence" value="ECO:0007669"/>
    <property type="project" value="TreeGrafter"/>
</dbReference>
<feature type="domain" description="USP" evidence="9">
    <location>
        <begin position="139"/>
        <end position="579"/>
    </location>
</feature>
<dbReference type="InterPro" id="IPR038765">
    <property type="entry name" value="Papain-like_cys_pep_sf"/>
</dbReference>
<protein>
    <recommendedName>
        <fullName evidence="3">ubiquitinyl hydrolase 1</fullName>
        <ecNumber evidence="3">3.4.19.12</ecNumber>
    </recommendedName>
</protein>
<dbReference type="GO" id="GO:0005829">
    <property type="term" value="C:cytosol"/>
    <property type="evidence" value="ECO:0007669"/>
    <property type="project" value="TreeGrafter"/>
</dbReference>
<dbReference type="EMBL" id="LT635760">
    <property type="protein sequence ID" value="SGZ55131.1"/>
    <property type="molecule type" value="Genomic_DNA"/>
</dbReference>
<dbReference type="GO" id="GO:0004843">
    <property type="term" value="F:cysteine-type deubiquitinase activity"/>
    <property type="evidence" value="ECO:0007669"/>
    <property type="project" value="UniProtKB-EC"/>
</dbReference>
<dbReference type="InterPro" id="IPR050164">
    <property type="entry name" value="Peptidase_C19"/>
</dbReference>
<proteinExistence type="inferred from homology"/>
<keyword evidence="6" id="KW-0378">Hydrolase</keyword>
<feature type="compositionally biased region" description="Polar residues" evidence="8">
    <location>
        <begin position="367"/>
        <end position="387"/>
    </location>
</feature>
<evidence type="ECO:0000259" key="9">
    <source>
        <dbReference type="PROSITE" id="PS50235"/>
    </source>
</evidence>
<evidence type="ECO:0000256" key="1">
    <source>
        <dbReference type="ARBA" id="ARBA00000707"/>
    </source>
</evidence>
<dbReference type="GO" id="GO:0006508">
    <property type="term" value="P:proteolysis"/>
    <property type="evidence" value="ECO:0007669"/>
    <property type="project" value="UniProtKB-KW"/>
</dbReference>
<keyword evidence="7" id="KW-0788">Thiol protease</keyword>
<comment type="similarity">
    <text evidence="2">Belongs to the peptidase C19 family.</text>
</comment>
<feature type="region of interest" description="Disordered" evidence="8">
    <location>
        <begin position="366"/>
        <end position="388"/>
    </location>
</feature>
<organism evidence="10 11">
    <name type="scientific">Sungouiella intermedia</name>
    <dbReference type="NCBI Taxonomy" id="45354"/>
    <lineage>
        <taxon>Eukaryota</taxon>
        <taxon>Fungi</taxon>
        <taxon>Dikarya</taxon>
        <taxon>Ascomycota</taxon>
        <taxon>Saccharomycotina</taxon>
        <taxon>Pichiomycetes</taxon>
        <taxon>Metschnikowiaceae</taxon>
        <taxon>Sungouiella</taxon>
    </lineage>
</organism>
<name>A0A1L0BV40_9ASCO</name>
<dbReference type="PANTHER" id="PTHR24006">
    <property type="entry name" value="UBIQUITIN CARBOXYL-TERMINAL HYDROLASE"/>
    <property type="match status" value="1"/>
</dbReference>
<evidence type="ECO:0000256" key="7">
    <source>
        <dbReference type="ARBA" id="ARBA00022807"/>
    </source>
</evidence>
<reference evidence="10 11" key="1">
    <citation type="submission" date="2016-10" db="EMBL/GenBank/DDBJ databases">
        <authorList>
            <person name="de Groot N.N."/>
        </authorList>
    </citation>
    <scope>NUCLEOTIDE SEQUENCE [LARGE SCALE GENOMIC DNA]</scope>
    <source>
        <strain evidence="10 11">CBS 141442</strain>
    </source>
</reference>
<evidence type="ECO:0000256" key="4">
    <source>
        <dbReference type="ARBA" id="ARBA00022670"/>
    </source>
</evidence>
<dbReference type="InterPro" id="IPR028889">
    <property type="entry name" value="USP"/>
</dbReference>
<dbReference type="EC" id="3.4.19.12" evidence="3"/>
<evidence type="ECO:0000256" key="5">
    <source>
        <dbReference type="ARBA" id="ARBA00022786"/>
    </source>
</evidence>
<comment type="catalytic activity">
    <reaction evidence="1">
        <text>Thiol-dependent hydrolysis of ester, thioester, amide, peptide and isopeptide bonds formed by the C-terminal Gly of ubiquitin (a 76-residue protein attached to proteins as an intracellular targeting signal).</text>
        <dbReference type="EC" id="3.4.19.12"/>
    </reaction>
</comment>
<keyword evidence="5" id="KW-0833">Ubl conjugation pathway</keyword>
<dbReference type="OrthoDB" id="6287070at2759"/>
<feature type="region of interest" description="Disordered" evidence="8">
    <location>
        <begin position="285"/>
        <end position="307"/>
    </location>
</feature>
<dbReference type="AlphaFoldDB" id="A0A1L0BV40"/>
<sequence>MSNNQLAKSTTSMLRRKLTSWTSRAEDPQPFCAFPETFWEYYQDSLSRNHIGDTHSSTLAINTKKYSGSLQAVTTVKSFFTGDLPQPSTSQVILLLKSPFTQGDVVKTFILIRYFQLSDIGYFITNDPYDRMGCRIELVGAENWENVMCYLDALLFSMFANLESFEPILFILNQHSNPLVTQLSGLLRVYVNLLRLGNLITTDITQRICECLMKLGFSEALSHRQQDAAPLFEFLTETLSMPLLTFRVEIQHSGKQDNDDTKYSKERILFVSLPDDDDTELVKPERHHVEGSPPEQYTGQEYSKAKEESTDDAVLLEECLEHYFNNSISVKRELQRRATLDSTSRPFFGGDVPVVTEGVELKAADLTDSSVNRSGNSRADSRSSTPQVRVRTRSSTLSIWSISSVESKPREVMLPAWMLLRLLPFYTDDNDLDGNESIARNSREFANRRPILPICLKRYSFSAGNHLASRSKKRVIIPPVINLPLFVADDQEDAGKENAYGYKLILESAVCHRGTTIESGHFVSAVRKNTHIEDESLDQSLKASWYLYDDMKKSGRVVTKKFHEIFDTEWPYMLFYRLVACDGNMRSTSLILSAVSANASPVAVPKGFRQKYWQEDALSTIPSHTDATEATAVADGTSAISSTISVSDLTSRPIQLINSTTSSIPLPEILPTSSKFVDIRKRYLWYVIDKDKNYYKESVALSKSGSRNLSISFTPQFRRNSQWSEFSNISGLALEEPPLDHTHSDLDKVKKKLETFDNEKSSLLDPKKHDIVDGAVSPVVSEKRHHLHHIFSHDKEDKIAAPSLSKKQYRKKRAEYRKEKCCIT</sequence>
<evidence type="ECO:0000256" key="6">
    <source>
        <dbReference type="ARBA" id="ARBA00022801"/>
    </source>
</evidence>
<dbReference type="STRING" id="45354.A0A1L0BV40"/>
<dbReference type="SUPFAM" id="SSF54001">
    <property type="entry name" value="Cysteine proteinases"/>
    <property type="match status" value="1"/>
</dbReference>
<evidence type="ECO:0000256" key="8">
    <source>
        <dbReference type="SAM" id="MobiDB-lite"/>
    </source>
</evidence>
<dbReference type="Proteomes" id="UP000182334">
    <property type="component" value="Chromosome V"/>
</dbReference>
<dbReference type="PROSITE" id="PS50235">
    <property type="entry name" value="USP_3"/>
    <property type="match status" value="1"/>
</dbReference>
<keyword evidence="11" id="KW-1185">Reference proteome</keyword>